<dbReference type="AlphaFoldDB" id="A0A4R7FRA1"/>
<organism evidence="6 7">
    <name type="scientific">Amnibacterium kyonggiense</name>
    <dbReference type="NCBI Taxonomy" id="595671"/>
    <lineage>
        <taxon>Bacteria</taxon>
        <taxon>Bacillati</taxon>
        <taxon>Actinomycetota</taxon>
        <taxon>Actinomycetes</taxon>
        <taxon>Micrococcales</taxon>
        <taxon>Microbacteriaceae</taxon>
        <taxon>Amnibacterium</taxon>
    </lineage>
</organism>
<reference evidence="6 7" key="1">
    <citation type="submission" date="2019-03" db="EMBL/GenBank/DDBJ databases">
        <title>Genomic Encyclopedia of Archaeal and Bacterial Type Strains, Phase II (KMG-II): from individual species to whole genera.</title>
        <authorList>
            <person name="Goeker M."/>
        </authorList>
    </citation>
    <scope>NUCLEOTIDE SEQUENCE [LARGE SCALE GENOMIC DNA]</scope>
    <source>
        <strain evidence="6 7">DSM 24782</strain>
    </source>
</reference>
<comment type="caution">
    <text evidence="6">The sequence shown here is derived from an EMBL/GenBank/DDBJ whole genome shotgun (WGS) entry which is preliminary data.</text>
</comment>
<dbReference type="Proteomes" id="UP000295344">
    <property type="component" value="Unassembled WGS sequence"/>
</dbReference>
<accession>A0A4R7FRA1</accession>
<keyword evidence="2" id="KW-0732">Signal</keyword>
<dbReference type="Gene3D" id="2.115.10.20">
    <property type="entry name" value="Glycosyl hydrolase domain, family 43"/>
    <property type="match status" value="1"/>
</dbReference>
<dbReference type="InterPro" id="IPR023296">
    <property type="entry name" value="Glyco_hydro_beta-prop_sf"/>
</dbReference>
<evidence type="ECO:0000313" key="6">
    <source>
        <dbReference type="EMBL" id="TDS80342.1"/>
    </source>
</evidence>
<gene>
    <name evidence="6" type="ORF">CLV52_0899</name>
</gene>
<feature type="compositionally biased region" description="Basic and acidic residues" evidence="5">
    <location>
        <begin position="610"/>
        <end position="620"/>
    </location>
</feature>
<feature type="region of interest" description="Disordered" evidence="5">
    <location>
        <begin position="599"/>
        <end position="620"/>
    </location>
</feature>
<evidence type="ECO:0000313" key="7">
    <source>
        <dbReference type="Proteomes" id="UP000295344"/>
    </source>
</evidence>
<keyword evidence="3" id="KW-0378">Hydrolase</keyword>
<dbReference type="GO" id="GO:0004553">
    <property type="term" value="F:hydrolase activity, hydrolyzing O-glycosyl compounds"/>
    <property type="evidence" value="ECO:0007669"/>
    <property type="project" value="InterPro"/>
</dbReference>
<proteinExistence type="inferred from homology"/>
<evidence type="ECO:0000256" key="1">
    <source>
        <dbReference type="ARBA" id="ARBA00009865"/>
    </source>
</evidence>
<evidence type="ECO:0000256" key="4">
    <source>
        <dbReference type="ARBA" id="ARBA00023295"/>
    </source>
</evidence>
<evidence type="ECO:0000256" key="3">
    <source>
        <dbReference type="ARBA" id="ARBA00022801"/>
    </source>
</evidence>
<dbReference type="GO" id="GO:0005975">
    <property type="term" value="P:carbohydrate metabolic process"/>
    <property type="evidence" value="ECO:0007669"/>
    <property type="project" value="InterPro"/>
</dbReference>
<protein>
    <submittedName>
        <fullName evidence="6">GH43 family beta-xylosidase</fullName>
    </submittedName>
</protein>
<sequence length="620" mass="66170">MRPLEMGGSTAMPPLVLPLTLRAGTELGIPMVSSNAAVRVERGVLVLEGEAAASTVLRSTIGGGRWSVRVLPADAPLVVACTRVPDPDPDVFGPLMAHALHLAVRTRSAVRWVEGARGLAFASAVPVGFDLAEPRTVCRPSLVEAPGSWFLLAEQGLPDGSRDPMAHARVLVWRSTDLLDWTPLGGLVLPTEEANDPWAVWDGATSCYHLCWTEGSGARRSVSTPSLDPAEYEPGEVTVWPRVLGRIPVPDLGDDIGLAWSCALIDVEQSRALLESPEEGDEQASLAPFISARADPCIIEYDGAFLLVATDDRGGDNIKSEGLSLRRAESIEGLRAAAEHRILGVGPAGIAGCFWAPELHVIDGRLHCFFAPSIGSADWTAVQCHVMVLADEGDPTLAADWGTPRPVLRADGGALKADPAHPGISLDMTWFADGPSCYLIWSQRSTAPVVGDAQLWIARADPQRIDRLASPPVRLLAPTLSWEMNDAHVVEGPFAIRHGPKIILMYSAAAVGARYCTGVLAAASGADLTDPTVWRRRHRPLLSSRPELGLWGPGHNTVLAHGGEASIVFHAMFAPHAVERNTVIAPLRWRGDAPHVVLPAGPRVTSPSVHDLDPGEQDSR</sequence>
<dbReference type="EMBL" id="SOAM01000001">
    <property type="protein sequence ID" value="TDS80342.1"/>
    <property type="molecule type" value="Genomic_DNA"/>
</dbReference>
<name>A0A4R7FRA1_9MICO</name>
<keyword evidence="7" id="KW-1185">Reference proteome</keyword>
<dbReference type="InterPro" id="IPR006710">
    <property type="entry name" value="Glyco_hydro_43"/>
</dbReference>
<evidence type="ECO:0000256" key="2">
    <source>
        <dbReference type="ARBA" id="ARBA00022729"/>
    </source>
</evidence>
<dbReference type="SUPFAM" id="SSF75005">
    <property type="entry name" value="Arabinanase/levansucrase/invertase"/>
    <property type="match status" value="2"/>
</dbReference>
<comment type="similarity">
    <text evidence="1">Belongs to the glycosyl hydrolase 43 family.</text>
</comment>
<dbReference type="PANTHER" id="PTHR43817">
    <property type="entry name" value="GLYCOSYL HYDROLASE"/>
    <property type="match status" value="1"/>
</dbReference>
<keyword evidence="4" id="KW-0326">Glycosidase</keyword>
<evidence type="ECO:0000256" key="5">
    <source>
        <dbReference type="SAM" id="MobiDB-lite"/>
    </source>
</evidence>
<dbReference type="PANTHER" id="PTHR43817:SF1">
    <property type="entry name" value="HYDROLASE, FAMILY 43, PUTATIVE (AFU_ORTHOLOGUE AFUA_3G01660)-RELATED"/>
    <property type="match status" value="1"/>
</dbReference>
<dbReference type="Pfam" id="PF04616">
    <property type="entry name" value="Glyco_hydro_43"/>
    <property type="match status" value="1"/>
</dbReference>